<evidence type="ECO:0000259" key="3">
    <source>
        <dbReference type="Pfam" id="PF00884"/>
    </source>
</evidence>
<reference evidence="4" key="1">
    <citation type="submission" date="2019-09" db="EMBL/GenBank/DDBJ databases">
        <title>Characterisation of the sponge microbiome using genome-centric metagenomics.</title>
        <authorList>
            <person name="Engelberts J.P."/>
            <person name="Robbins S.J."/>
            <person name="De Goeij J.M."/>
            <person name="Aranda M."/>
            <person name="Bell S.C."/>
            <person name="Webster N.S."/>
        </authorList>
    </citation>
    <scope>NUCLEOTIDE SEQUENCE</scope>
    <source>
        <strain evidence="4">SB0662_bin_9</strain>
    </source>
</reference>
<name>A0A6B1DSG0_9CHLR</name>
<gene>
    <name evidence="4" type="ORF">F4Y08_07800</name>
</gene>
<dbReference type="PANTHER" id="PTHR45953">
    <property type="entry name" value="IDURONATE 2-SULFATASE"/>
    <property type="match status" value="1"/>
</dbReference>
<dbReference type="SUPFAM" id="SSF53649">
    <property type="entry name" value="Alkaline phosphatase-like"/>
    <property type="match status" value="1"/>
</dbReference>
<accession>A0A6B1DSG0</accession>
<dbReference type="Gene3D" id="3.40.720.10">
    <property type="entry name" value="Alkaline Phosphatase, subunit A"/>
    <property type="match status" value="1"/>
</dbReference>
<dbReference type="CDD" id="cd16033">
    <property type="entry name" value="sulfatase_like"/>
    <property type="match status" value="1"/>
</dbReference>
<evidence type="ECO:0000313" key="4">
    <source>
        <dbReference type="EMBL" id="MYD90228.1"/>
    </source>
</evidence>
<dbReference type="GO" id="GO:0046872">
    <property type="term" value="F:metal ion binding"/>
    <property type="evidence" value="ECO:0007669"/>
    <property type="project" value="UniProtKB-KW"/>
</dbReference>
<dbReference type="GO" id="GO:0016740">
    <property type="term" value="F:transferase activity"/>
    <property type="evidence" value="ECO:0007669"/>
    <property type="project" value="UniProtKB-KW"/>
</dbReference>
<dbReference type="AlphaFoldDB" id="A0A6B1DSG0"/>
<keyword evidence="2 4" id="KW-0378">Hydrolase</keyword>
<feature type="domain" description="Sulfatase N-terminal" evidence="3">
    <location>
        <begin position="3"/>
        <end position="369"/>
    </location>
</feature>
<proteinExistence type="predicted"/>
<dbReference type="EMBL" id="VXPY01000053">
    <property type="protein sequence ID" value="MYD90228.1"/>
    <property type="molecule type" value="Genomic_DNA"/>
</dbReference>
<protein>
    <submittedName>
        <fullName evidence="4">Sulfatase-like hydrolase/transferase</fullName>
    </submittedName>
</protein>
<evidence type="ECO:0000256" key="2">
    <source>
        <dbReference type="ARBA" id="ARBA00022801"/>
    </source>
</evidence>
<organism evidence="4">
    <name type="scientific">Caldilineaceae bacterium SB0662_bin_9</name>
    <dbReference type="NCBI Taxonomy" id="2605258"/>
    <lineage>
        <taxon>Bacteria</taxon>
        <taxon>Bacillati</taxon>
        <taxon>Chloroflexota</taxon>
        <taxon>Caldilineae</taxon>
        <taxon>Caldilineales</taxon>
        <taxon>Caldilineaceae</taxon>
    </lineage>
</organism>
<keyword evidence="4" id="KW-0808">Transferase</keyword>
<dbReference type="GO" id="GO:0005737">
    <property type="term" value="C:cytoplasm"/>
    <property type="evidence" value="ECO:0007669"/>
    <property type="project" value="TreeGrafter"/>
</dbReference>
<dbReference type="PANTHER" id="PTHR45953:SF1">
    <property type="entry name" value="IDURONATE 2-SULFATASE"/>
    <property type="match status" value="1"/>
</dbReference>
<keyword evidence="1" id="KW-0479">Metal-binding</keyword>
<comment type="caution">
    <text evidence="4">The sequence shown here is derived from an EMBL/GenBank/DDBJ whole genome shotgun (WGS) entry which is preliminary data.</text>
</comment>
<dbReference type="Pfam" id="PF00884">
    <property type="entry name" value="Sulfatase"/>
    <property type="match status" value="1"/>
</dbReference>
<sequence>MRPNILVFMTDQEQADVVSPAHPCITPRAERFASEGITFASTYAPTAHCCPSRATFFTGLYPSRHGIHNNVNTSTAINYGLNEGVETFSERLRESGYRMPFSGKWHVSACESAADRGWDELAPSTPVKASGRSVPKDVDRWAGLAYEERLPPRIPGHVQRPGWGDFEVYRTLEDSGDKAYEDLADYRVVSQAVDWLHNEAAREDTPWMMWVGPIGPHDPFNVPRRYRDMYDAAGIELPESYGDSLRDKPAVYQRQRRQLWDQLTPDEVRDSIAHYWAYCTLEDALFGEVLDALEATGQADDTLVLFMSDHGDYCGAHGLYLKGIPAFREAYHVPCIARWPNGIRNPGRSVDRLVSMADFAPTFLDLAGVSSDQRHTGASLVSFLEDREPDNWRSHLCTQLNGVELYYTQRAVFSDRFKYVFNGFDFDEFYDLEKDPHEIVNRIDDPSYEEVRKDLIKHLWEFARQEDDHIFNPYGTVALLPYGPTLANADD</sequence>
<dbReference type="GO" id="GO:0008484">
    <property type="term" value="F:sulfuric ester hydrolase activity"/>
    <property type="evidence" value="ECO:0007669"/>
    <property type="project" value="TreeGrafter"/>
</dbReference>
<evidence type="ECO:0000256" key="1">
    <source>
        <dbReference type="ARBA" id="ARBA00022723"/>
    </source>
</evidence>
<dbReference type="InterPro" id="IPR017850">
    <property type="entry name" value="Alkaline_phosphatase_core_sf"/>
</dbReference>
<dbReference type="InterPro" id="IPR000917">
    <property type="entry name" value="Sulfatase_N"/>
</dbReference>